<evidence type="ECO:0000256" key="4">
    <source>
        <dbReference type="ARBA" id="ARBA00022737"/>
    </source>
</evidence>
<dbReference type="SUPFAM" id="SSF50978">
    <property type="entry name" value="WD40 repeat-like"/>
    <property type="match status" value="1"/>
</dbReference>
<name>A0A8D8VKE6_9HEMI</name>
<sequence>MNSRAFKKNRSVKTIDKNERYGDYLKKKFISQFPRPTWADHTVEVKKSEDGDEEGDDLTKQAGGFVQKSKNKSLATNYLSFNKLNDVNKETRGAEGRVVTAMEFHPSIQVALVGGQAGVLSLFQVTGGADNPKLAQVQAEAFPIRVAHFSSDTEILAGSNKSPDLFVYNMETGEASKTRVRYQDNIKNFRMSPDLNSIAICGDNGSIRLYSSRTKEFCTQFKMNCYVNDVCFAPNGTTLYSTGGTGEIYQWDVRSSVPVQTFTDDGCIKGSRLGISPDGKLLAAGSTSGVVNIYDLPITSSKPVPNKTLFHLTTGITELKFNHSSEILAFSSLDKNGAIKLYNVKSKNVFLNFPDQRMAEKLCRPNVVDFSPNSGFFAFTNNDRSSFLFRLNHYAKY</sequence>
<organism evidence="7">
    <name type="scientific">Cacopsylla melanoneura</name>
    <dbReference type="NCBI Taxonomy" id="428564"/>
    <lineage>
        <taxon>Eukaryota</taxon>
        <taxon>Metazoa</taxon>
        <taxon>Ecdysozoa</taxon>
        <taxon>Arthropoda</taxon>
        <taxon>Hexapoda</taxon>
        <taxon>Insecta</taxon>
        <taxon>Pterygota</taxon>
        <taxon>Neoptera</taxon>
        <taxon>Paraneoptera</taxon>
        <taxon>Hemiptera</taxon>
        <taxon>Sternorrhyncha</taxon>
        <taxon>Psylloidea</taxon>
        <taxon>Psyllidae</taxon>
        <taxon>Psyllinae</taxon>
        <taxon>Cacopsylla</taxon>
    </lineage>
</organism>
<dbReference type="AlphaFoldDB" id="A0A8D8VKE6"/>
<evidence type="ECO:0000256" key="3">
    <source>
        <dbReference type="ARBA" id="ARBA00022574"/>
    </source>
</evidence>
<dbReference type="InterPro" id="IPR015943">
    <property type="entry name" value="WD40/YVTN_repeat-like_dom_sf"/>
</dbReference>
<dbReference type="GO" id="GO:0034388">
    <property type="term" value="C:Pwp2p-containing subcomplex of 90S preribosome"/>
    <property type="evidence" value="ECO:0007669"/>
    <property type="project" value="TreeGrafter"/>
</dbReference>
<keyword evidence="4" id="KW-0677">Repeat</keyword>
<evidence type="ECO:0000256" key="1">
    <source>
        <dbReference type="ARBA" id="ARBA00004604"/>
    </source>
</evidence>
<dbReference type="InterPro" id="IPR045161">
    <property type="entry name" value="Utp18"/>
</dbReference>
<dbReference type="GO" id="GO:0032040">
    <property type="term" value="C:small-subunit processome"/>
    <property type="evidence" value="ECO:0007669"/>
    <property type="project" value="TreeGrafter"/>
</dbReference>
<dbReference type="PANTHER" id="PTHR18359">
    <property type="entry name" value="WD-REPEAT PROTEIN-RELATED"/>
    <property type="match status" value="1"/>
</dbReference>
<dbReference type="Gene3D" id="2.130.10.10">
    <property type="entry name" value="YVTN repeat-like/Quinoprotein amine dehydrogenase"/>
    <property type="match status" value="1"/>
</dbReference>
<keyword evidence="3" id="KW-0853">WD repeat</keyword>
<keyword evidence="2" id="KW-0698">rRNA processing</keyword>
<evidence type="ECO:0000256" key="5">
    <source>
        <dbReference type="ARBA" id="ARBA00023242"/>
    </source>
</evidence>
<evidence type="ECO:0000256" key="2">
    <source>
        <dbReference type="ARBA" id="ARBA00022552"/>
    </source>
</evidence>
<dbReference type="InterPro" id="IPR001680">
    <property type="entry name" value="WD40_rpt"/>
</dbReference>
<dbReference type="EMBL" id="HBUF01364935">
    <property type="protein sequence ID" value="CAG6723040.1"/>
    <property type="molecule type" value="Transcribed_RNA"/>
</dbReference>
<proteinExistence type="inferred from homology"/>
<dbReference type="Pfam" id="PF00400">
    <property type="entry name" value="WD40"/>
    <property type="match status" value="2"/>
</dbReference>
<protein>
    <submittedName>
        <fullName evidence="7">U3 small nucleolar RNA-associated protein 18 homolog</fullName>
    </submittedName>
</protein>
<dbReference type="PANTHER" id="PTHR18359:SF0">
    <property type="entry name" value="U3 SMALL NUCLEOLAR RNA-ASSOCIATED PROTEIN 18 HOMOLOG"/>
    <property type="match status" value="1"/>
</dbReference>
<evidence type="ECO:0000313" key="7">
    <source>
        <dbReference type="EMBL" id="CAG6723042.1"/>
    </source>
</evidence>
<dbReference type="InterPro" id="IPR036322">
    <property type="entry name" value="WD40_repeat_dom_sf"/>
</dbReference>
<reference evidence="7" key="1">
    <citation type="submission" date="2021-05" db="EMBL/GenBank/DDBJ databases">
        <authorList>
            <person name="Alioto T."/>
            <person name="Alioto T."/>
            <person name="Gomez Garrido J."/>
        </authorList>
    </citation>
    <scope>NUCLEOTIDE SEQUENCE</scope>
</reference>
<evidence type="ECO:0000256" key="6">
    <source>
        <dbReference type="ARBA" id="ARBA00025767"/>
    </source>
</evidence>
<dbReference type="GO" id="GO:0006364">
    <property type="term" value="P:rRNA processing"/>
    <property type="evidence" value="ECO:0007669"/>
    <property type="project" value="UniProtKB-KW"/>
</dbReference>
<comment type="similarity">
    <text evidence="6">Belongs to the WD repeat UTP18 family.</text>
</comment>
<accession>A0A8D8VKE6</accession>
<keyword evidence="5" id="KW-0539">Nucleus</keyword>
<comment type="subcellular location">
    <subcellularLocation>
        <location evidence="1">Nucleus</location>
        <location evidence="1">Nucleolus</location>
    </subcellularLocation>
</comment>
<dbReference type="SMART" id="SM00320">
    <property type="entry name" value="WD40"/>
    <property type="match status" value="5"/>
</dbReference>
<dbReference type="EMBL" id="HBUF01364936">
    <property type="protein sequence ID" value="CAG6723042.1"/>
    <property type="molecule type" value="Transcribed_RNA"/>
</dbReference>